<protein>
    <submittedName>
        <fullName evidence="1">Unnamed protein product</fullName>
    </submittedName>
</protein>
<dbReference type="EMBL" id="BSXS01001253">
    <property type="protein sequence ID" value="GME75600.1"/>
    <property type="molecule type" value="Genomic_DNA"/>
</dbReference>
<reference evidence="1" key="1">
    <citation type="submission" date="2023-04" db="EMBL/GenBank/DDBJ databases">
        <title>Ambrosiozyma monospora NBRC 10751.</title>
        <authorList>
            <person name="Ichikawa N."/>
            <person name="Sato H."/>
            <person name="Tonouchi N."/>
        </authorList>
    </citation>
    <scope>NUCLEOTIDE SEQUENCE</scope>
    <source>
        <strain evidence="1">NBRC 10751</strain>
    </source>
</reference>
<accession>A0ACB5SXL2</accession>
<comment type="caution">
    <text evidence="1">The sequence shown here is derived from an EMBL/GenBank/DDBJ whole genome shotgun (WGS) entry which is preliminary data.</text>
</comment>
<evidence type="ECO:0000313" key="1">
    <source>
        <dbReference type="EMBL" id="GME75600.1"/>
    </source>
</evidence>
<dbReference type="Proteomes" id="UP001165064">
    <property type="component" value="Unassembled WGS sequence"/>
</dbReference>
<proteinExistence type="predicted"/>
<name>A0ACB5SXL2_AMBMO</name>
<organism evidence="1 2">
    <name type="scientific">Ambrosiozyma monospora</name>
    <name type="common">Yeast</name>
    <name type="synonym">Endomycopsis monosporus</name>
    <dbReference type="NCBI Taxonomy" id="43982"/>
    <lineage>
        <taxon>Eukaryota</taxon>
        <taxon>Fungi</taxon>
        <taxon>Dikarya</taxon>
        <taxon>Ascomycota</taxon>
        <taxon>Saccharomycotina</taxon>
        <taxon>Pichiomycetes</taxon>
        <taxon>Pichiales</taxon>
        <taxon>Pichiaceae</taxon>
        <taxon>Ambrosiozyma</taxon>
    </lineage>
</organism>
<evidence type="ECO:0000313" key="2">
    <source>
        <dbReference type="Proteomes" id="UP001165064"/>
    </source>
</evidence>
<sequence length="175" mass="19689">MKLNVGSETSSITGLITSEILDVILKDRSKLGLYQFTPSETWKVIHYSPILFGMAHLHHAIGLYLKGTPILSVVITLLFQLTYTTMFGILTNLIWLYTNSVWCCIVAHTFCNFMGFPSFTPDALEGGSKVQRIVVKLGYFGLLVFGVYYCKTQFWHLLVEDGGYVGILDLDYLNS</sequence>
<keyword evidence="2" id="KW-1185">Reference proteome</keyword>
<gene>
    <name evidence="1" type="ORF">Amon02_000223100</name>
</gene>